<name>A0ACB7TN98_HYAAI</name>
<keyword evidence="2" id="KW-1185">Reference proteome</keyword>
<accession>A0ACB7TN98</accession>
<dbReference type="Proteomes" id="UP000821845">
    <property type="component" value="Chromosome 1"/>
</dbReference>
<gene>
    <name evidence="1" type="ORF">HPB50_024952</name>
</gene>
<evidence type="ECO:0000313" key="2">
    <source>
        <dbReference type="Proteomes" id="UP000821845"/>
    </source>
</evidence>
<reference evidence="1" key="1">
    <citation type="submission" date="2020-05" db="EMBL/GenBank/DDBJ databases">
        <title>Large-scale comparative analyses of tick genomes elucidate their genetic diversity and vector capacities.</title>
        <authorList>
            <person name="Jia N."/>
            <person name="Wang J."/>
            <person name="Shi W."/>
            <person name="Du L."/>
            <person name="Sun Y."/>
            <person name="Zhan W."/>
            <person name="Jiang J."/>
            <person name="Wang Q."/>
            <person name="Zhang B."/>
            <person name="Ji P."/>
            <person name="Sakyi L.B."/>
            <person name="Cui X."/>
            <person name="Yuan T."/>
            <person name="Jiang B."/>
            <person name="Yang W."/>
            <person name="Lam T.T.-Y."/>
            <person name="Chang Q."/>
            <person name="Ding S."/>
            <person name="Wang X."/>
            <person name="Zhu J."/>
            <person name="Ruan X."/>
            <person name="Zhao L."/>
            <person name="Wei J."/>
            <person name="Que T."/>
            <person name="Du C."/>
            <person name="Cheng J."/>
            <person name="Dai P."/>
            <person name="Han X."/>
            <person name="Huang E."/>
            <person name="Gao Y."/>
            <person name="Liu J."/>
            <person name="Shao H."/>
            <person name="Ye R."/>
            <person name="Li L."/>
            <person name="Wei W."/>
            <person name="Wang X."/>
            <person name="Wang C."/>
            <person name="Yang T."/>
            <person name="Huo Q."/>
            <person name="Li W."/>
            <person name="Guo W."/>
            <person name="Chen H."/>
            <person name="Zhou L."/>
            <person name="Ni X."/>
            <person name="Tian J."/>
            <person name="Zhou Y."/>
            <person name="Sheng Y."/>
            <person name="Liu T."/>
            <person name="Pan Y."/>
            <person name="Xia L."/>
            <person name="Li J."/>
            <person name="Zhao F."/>
            <person name="Cao W."/>
        </authorList>
    </citation>
    <scope>NUCLEOTIDE SEQUENCE</scope>
    <source>
        <strain evidence="1">Hyas-2018</strain>
    </source>
</reference>
<sequence>MPALAAALAFPSRTSEGAFKTVRMSSNNRSYSGKGHSMPPAGEGSMGLKRGASQFVLCHWQRDAERRRWRQRRRMACRVSVAPRGKELFSSLANRGPPERAHRLLSAPLFSRLRWAVFAQSSFGEPKEQRLPAQSGDKGSRGVDGLPPGLADVPTKHTKEQREQRFVATC</sequence>
<organism evidence="1 2">
    <name type="scientific">Hyalomma asiaticum</name>
    <name type="common">Tick</name>
    <dbReference type="NCBI Taxonomy" id="266040"/>
    <lineage>
        <taxon>Eukaryota</taxon>
        <taxon>Metazoa</taxon>
        <taxon>Ecdysozoa</taxon>
        <taxon>Arthropoda</taxon>
        <taxon>Chelicerata</taxon>
        <taxon>Arachnida</taxon>
        <taxon>Acari</taxon>
        <taxon>Parasitiformes</taxon>
        <taxon>Ixodida</taxon>
        <taxon>Ixodoidea</taxon>
        <taxon>Ixodidae</taxon>
        <taxon>Hyalomminae</taxon>
        <taxon>Hyalomma</taxon>
    </lineage>
</organism>
<comment type="caution">
    <text evidence="1">The sequence shown here is derived from an EMBL/GenBank/DDBJ whole genome shotgun (WGS) entry which is preliminary data.</text>
</comment>
<evidence type="ECO:0000313" key="1">
    <source>
        <dbReference type="EMBL" id="KAH6948515.1"/>
    </source>
</evidence>
<dbReference type="EMBL" id="CM023481">
    <property type="protein sequence ID" value="KAH6948515.1"/>
    <property type="molecule type" value="Genomic_DNA"/>
</dbReference>
<proteinExistence type="predicted"/>
<protein>
    <submittedName>
        <fullName evidence="1">Uncharacterized protein</fullName>
    </submittedName>
</protein>